<dbReference type="RefSeq" id="WP_186704731.1">
    <property type="nucleotide sequence ID" value="NZ_JABWRB020000001.1"/>
</dbReference>
<keyword evidence="1" id="KW-1133">Transmembrane helix</keyword>
<keyword evidence="1" id="KW-0812">Transmembrane</keyword>
<feature type="transmembrane region" description="Helical" evidence="1">
    <location>
        <begin position="55"/>
        <end position="74"/>
    </location>
</feature>
<feature type="transmembrane region" description="Helical" evidence="1">
    <location>
        <begin position="196"/>
        <end position="212"/>
    </location>
</feature>
<dbReference type="AlphaFoldDB" id="A0A923JHU6"/>
<feature type="transmembrane region" description="Helical" evidence="1">
    <location>
        <begin position="410"/>
        <end position="432"/>
    </location>
</feature>
<evidence type="ECO:0000313" key="4">
    <source>
        <dbReference type="Proteomes" id="UP000636518"/>
    </source>
</evidence>
<feature type="transmembrane region" description="Helical" evidence="1">
    <location>
        <begin position="386"/>
        <end position="404"/>
    </location>
</feature>
<protein>
    <submittedName>
        <fullName evidence="2">Oligosaccharide repeat unit polymerase</fullName>
    </submittedName>
</protein>
<keyword evidence="4" id="KW-1185">Reference proteome</keyword>
<reference evidence="2 4" key="1">
    <citation type="journal article" date="2020" name="Microorganisms">
        <title>Reliable Identification of Environmental Pseudomonas Isolates Using the rpoD Gene.</title>
        <authorList>
            <consortium name="The Broad Institute Genome Sequencing Platform"/>
            <person name="Girard L."/>
            <person name="Lood C."/>
            <person name="Rokni-Zadeh H."/>
            <person name="van Noort V."/>
            <person name="Lavigne R."/>
            <person name="De Mot R."/>
        </authorList>
    </citation>
    <scope>NUCLEOTIDE SEQUENCE</scope>
    <source>
        <strain evidence="2 4">SWRI12</strain>
    </source>
</reference>
<gene>
    <name evidence="3" type="ORF">HU715_003440</name>
    <name evidence="2" type="ORF">HU715_01660</name>
</gene>
<evidence type="ECO:0000256" key="1">
    <source>
        <dbReference type="SAM" id="Phobius"/>
    </source>
</evidence>
<dbReference type="NCBIfam" id="TIGR04370">
    <property type="entry name" value="glyco_rpt_poly"/>
    <property type="match status" value="1"/>
</dbReference>
<reference evidence="2" key="2">
    <citation type="submission" date="2020-07" db="EMBL/GenBank/DDBJ databases">
        <authorList>
            <person name="Lood C."/>
            <person name="Girard L."/>
        </authorList>
    </citation>
    <scope>NUCLEOTIDE SEQUENCE</scope>
    <source>
        <strain evidence="2">SWRI12</strain>
    </source>
</reference>
<evidence type="ECO:0000313" key="2">
    <source>
        <dbReference type="EMBL" id="MBC3388353.1"/>
    </source>
</evidence>
<keyword evidence="1" id="KW-0472">Membrane</keyword>
<accession>A0A923JHU6</accession>
<feature type="transmembrane region" description="Helical" evidence="1">
    <location>
        <begin position="133"/>
        <end position="152"/>
    </location>
</feature>
<sequence>MNSLFSKLQVFLFGIFMLCLIGVIDSIPVIVTLVYFYTGIIVFLYAKKGVADPRVFPLAFMSVYFTFFPLRAYLYGSENLPFDEGVLILSLRLQFIAMLVFVAVSNLLVSNVRQVGISTFCSQQVRSTSSERLLFVFMLPFVFYSLVIILTSEATSKREVLDSFSSVKTISDFSILILTVLVFLRAARIGRFFYKDLFLMLYLVFCVFYVLLTGERDSLFKLLFGFMIIYYDRRGNFNFLKMIAIFGALLFVVPVSQYFKSVLLSGTVNFDRFGGDLILYSEFMSSSRNFYSLLVFDAGQNISFLLSDVVRAFVPTALLGDYGMQSTVAWFDRVFRPEHGFDGTSGWGFTIVGFGYIVGGLAGIVLIMTFYAWLLAFLYNRRWRSLYWYAFYILALAAFVYALRADLANLLSQVFKISGLCVLFVFMAHYLLRRPSGSGDLNKGEL</sequence>
<comment type="caution">
    <text evidence="2">The sequence shown here is derived from an EMBL/GenBank/DDBJ whole genome shotgun (WGS) entry which is preliminary data.</text>
</comment>
<feature type="transmembrane region" description="Helical" evidence="1">
    <location>
        <begin position="347"/>
        <end position="374"/>
    </location>
</feature>
<reference evidence="3" key="3">
    <citation type="submission" date="2021-06" db="EMBL/GenBank/DDBJ databases">
        <title>Updating the genus Pseudomonas: Description of 43 new species and partition of the Pseudomonas putida group.</title>
        <authorList>
            <person name="Girard L."/>
            <person name="Lood C."/>
            <person name="Vandamme P."/>
            <person name="Rokni-Zadeh H."/>
            <person name="Van Noort V."/>
            <person name="Hofte M."/>
            <person name="Lavigne R."/>
            <person name="De Mot R."/>
        </authorList>
    </citation>
    <scope>NUCLEOTIDE SEQUENCE</scope>
    <source>
        <strain evidence="3">SWRI12</strain>
    </source>
</reference>
<dbReference type="EMBL" id="JABWRB020000001">
    <property type="protein sequence ID" value="MBV4494403.1"/>
    <property type="molecule type" value="Genomic_DNA"/>
</dbReference>
<feature type="transmembrane region" description="Helical" evidence="1">
    <location>
        <begin position="240"/>
        <end position="259"/>
    </location>
</feature>
<dbReference type="Proteomes" id="UP000636518">
    <property type="component" value="Unassembled WGS sequence"/>
</dbReference>
<evidence type="ECO:0000313" key="3">
    <source>
        <dbReference type="EMBL" id="MBV4494403.1"/>
    </source>
</evidence>
<dbReference type="EMBL" id="JABWRB010000001">
    <property type="protein sequence ID" value="MBC3388353.1"/>
    <property type="molecule type" value="Genomic_DNA"/>
</dbReference>
<name>A0A923JHU6_9PSED</name>
<feature type="transmembrane region" description="Helical" evidence="1">
    <location>
        <begin position="86"/>
        <end position="112"/>
    </location>
</feature>
<feature type="transmembrane region" description="Helical" evidence="1">
    <location>
        <begin position="12"/>
        <end position="43"/>
    </location>
</feature>
<feature type="transmembrane region" description="Helical" evidence="1">
    <location>
        <begin position="164"/>
        <end position="184"/>
    </location>
</feature>
<proteinExistence type="predicted"/>
<organism evidence="2">
    <name type="scientific">Pseudomonas zanjanensis</name>
    <dbReference type="NCBI Taxonomy" id="2745496"/>
    <lineage>
        <taxon>Bacteria</taxon>
        <taxon>Pseudomonadati</taxon>
        <taxon>Pseudomonadota</taxon>
        <taxon>Gammaproteobacteria</taxon>
        <taxon>Pseudomonadales</taxon>
        <taxon>Pseudomonadaceae</taxon>
        <taxon>Pseudomonas</taxon>
    </lineage>
</organism>